<dbReference type="GO" id="GO:0008168">
    <property type="term" value="F:methyltransferase activity"/>
    <property type="evidence" value="ECO:0007669"/>
    <property type="project" value="UniProtKB-KW"/>
</dbReference>
<dbReference type="AlphaFoldDB" id="A0A1G7J2D6"/>
<gene>
    <name evidence="5" type="ORF">SAMN05660662_1271</name>
</gene>
<dbReference type="GO" id="GO:0032259">
    <property type="term" value="P:methylation"/>
    <property type="evidence" value="ECO:0007669"/>
    <property type="project" value="UniProtKB-KW"/>
</dbReference>
<evidence type="ECO:0000313" key="6">
    <source>
        <dbReference type="Proteomes" id="UP000199406"/>
    </source>
</evidence>
<keyword evidence="2 5" id="KW-0808">Transferase</keyword>
<dbReference type="PANTHER" id="PTHR43464">
    <property type="entry name" value="METHYLTRANSFERASE"/>
    <property type="match status" value="1"/>
</dbReference>
<dbReference type="Proteomes" id="UP000199406">
    <property type="component" value="Unassembled WGS sequence"/>
</dbReference>
<sequence length="173" mass="18167">MRASERLAWAAAVVAPRESDRVLEVGCGHGVLLSLLAARAARGEVVGVDRSATMTATAARRNADAVSHGRVRLITAPLVTADLGAAPFDVVVAFDVRAFWTPPAPEWDVVDRVLRPGGRVVVAFSLMTPDALEPVTAAIGRLAGERGLATIAVHRGATSPYGSVAVELRRVRT</sequence>
<proteinExistence type="predicted"/>
<evidence type="ECO:0000256" key="3">
    <source>
        <dbReference type="ARBA" id="ARBA00022691"/>
    </source>
</evidence>
<dbReference type="InterPro" id="IPR041698">
    <property type="entry name" value="Methyltransf_25"/>
</dbReference>
<keyword evidence="3" id="KW-0949">S-adenosyl-L-methionine</keyword>
<evidence type="ECO:0000259" key="4">
    <source>
        <dbReference type="Pfam" id="PF13649"/>
    </source>
</evidence>
<dbReference type="RefSeq" id="WP_176946279.1">
    <property type="nucleotide sequence ID" value="NZ_FNBT01000002.1"/>
</dbReference>
<dbReference type="Gene3D" id="3.40.50.150">
    <property type="entry name" value="Vaccinia Virus protein VP39"/>
    <property type="match status" value="1"/>
</dbReference>
<organism evidence="5 6">
    <name type="scientific">Blastococcus aurantiacus</name>
    <dbReference type="NCBI Taxonomy" id="1550231"/>
    <lineage>
        <taxon>Bacteria</taxon>
        <taxon>Bacillati</taxon>
        <taxon>Actinomycetota</taxon>
        <taxon>Actinomycetes</taxon>
        <taxon>Geodermatophilales</taxon>
        <taxon>Geodermatophilaceae</taxon>
        <taxon>Blastococcus</taxon>
    </lineage>
</organism>
<evidence type="ECO:0000256" key="2">
    <source>
        <dbReference type="ARBA" id="ARBA00022679"/>
    </source>
</evidence>
<dbReference type="CDD" id="cd02440">
    <property type="entry name" value="AdoMet_MTases"/>
    <property type="match status" value="1"/>
</dbReference>
<evidence type="ECO:0000256" key="1">
    <source>
        <dbReference type="ARBA" id="ARBA00022603"/>
    </source>
</evidence>
<keyword evidence="6" id="KW-1185">Reference proteome</keyword>
<dbReference type="STRING" id="1550231.SAMN05660662_1271"/>
<name>A0A1G7J2D6_9ACTN</name>
<reference evidence="6" key="1">
    <citation type="submission" date="2016-10" db="EMBL/GenBank/DDBJ databases">
        <authorList>
            <person name="Varghese N."/>
            <person name="Submissions S."/>
        </authorList>
    </citation>
    <scope>NUCLEOTIDE SEQUENCE [LARGE SCALE GENOMIC DNA]</scope>
    <source>
        <strain evidence="6">DSM 44268</strain>
    </source>
</reference>
<dbReference type="Pfam" id="PF13649">
    <property type="entry name" value="Methyltransf_25"/>
    <property type="match status" value="1"/>
</dbReference>
<protein>
    <submittedName>
        <fullName evidence="5">Methyltransferase domain-containing protein</fullName>
    </submittedName>
</protein>
<dbReference type="EMBL" id="FNBT01000002">
    <property type="protein sequence ID" value="SDF19137.1"/>
    <property type="molecule type" value="Genomic_DNA"/>
</dbReference>
<evidence type="ECO:0000313" key="5">
    <source>
        <dbReference type="EMBL" id="SDF19137.1"/>
    </source>
</evidence>
<dbReference type="PANTHER" id="PTHR43464:SF19">
    <property type="entry name" value="UBIQUINONE BIOSYNTHESIS O-METHYLTRANSFERASE, MITOCHONDRIAL"/>
    <property type="match status" value="1"/>
</dbReference>
<feature type="domain" description="Methyltransferase" evidence="4">
    <location>
        <begin position="22"/>
        <end position="118"/>
    </location>
</feature>
<keyword evidence="1 5" id="KW-0489">Methyltransferase</keyword>
<dbReference type="InterPro" id="IPR029063">
    <property type="entry name" value="SAM-dependent_MTases_sf"/>
</dbReference>
<dbReference type="SUPFAM" id="SSF53335">
    <property type="entry name" value="S-adenosyl-L-methionine-dependent methyltransferases"/>
    <property type="match status" value="1"/>
</dbReference>
<accession>A0A1G7J2D6</accession>